<dbReference type="CDD" id="cd02981">
    <property type="entry name" value="PDI_b_family"/>
    <property type="match status" value="1"/>
</dbReference>
<proteinExistence type="predicted"/>
<dbReference type="AlphaFoldDB" id="A0A7J7J3U0"/>
<keyword evidence="1" id="KW-1133">Transmembrane helix</keyword>
<dbReference type="OrthoDB" id="1910803at2759"/>
<feature type="transmembrane region" description="Helical" evidence="1">
    <location>
        <begin position="201"/>
        <end position="223"/>
    </location>
</feature>
<keyword evidence="4" id="KW-1185">Reference proteome</keyword>
<dbReference type="Proteomes" id="UP000593567">
    <property type="component" value="Unassembled WGS sequence"/>
</dbReference>
<feature type="transmembrane region" description="Helical" evidence="1">
    <location>
        <begin position="69"/>
        <end position="90"/>
    </location>
</feature>
<evidence type="ECO:0000256" key="1">
    <source>
        <dbReference type="SAM" id="Phobius"/>
    </source>
</evidence>
<reference evidence="3" key="1">
    <citation type="submission" date="2020-06" db="EMBL/GenBank/DDBJ databases">
        <title>Draft genome of Bugula neritina, a colonial animal packing powerful symbionts and potential medicines.</title>
        <authorList>
            <person name="Rayko M."/>
        </authorList>
    </citation>
    <scope>NUCLEOTIDE SEQUENCE [LARGE SCALE GENOMIC DNA]</scope>
    <source>
        <strain evidence="3">Kwan_BN1</strain>
    </source>
</reference>
<keyword evidence="1" id="KW-0812">Transmembrane</keyword>
<evidence type="ECO:0000313" key="3">
    <source>
        <dbReference type="EMBL" id="KAF6020775.1"/>
    </source>
</evidence>
<keyword evidence="1" id="KW-0472">Membrane</keyword>
<evidence type="ECO:0000313" key="4">
    <source>
        <dbReference type="Proteomes" id="UP000593567"/>
    </source>
</evidence>
<dbReference type="InterPro" id="IPR052792">
    <property type="entry name" value="Thioredoxin_dom-contain_11"/>
</dbReference>
<accession>A0A7J7J3U0</accession>
<dbReference type="Pfam" id="PF00085">
    <property type="entry name" value="Thioredoxin"/>
    <property type="match status" value="2"/>
</dbReference>
<dbReference type="InterPro" id="IPR036249">
    <property type="entry name" value="Thioredoxin-like_sf"/>
</dbReference>
<dbReference type="EMBL" id="VXIV02003146">
    <property type="protein sequence ID" value="KAF6020775.1"/>
    <property type="molecule type" value="Genomic_DNA"/>
</dbReference>
<evidence type="ECO:0000259" key="2">
    <source>
        <dbReference type="Pfam" id="PF00085"/>
    </source>
</evidence>
<dbReference type="SUPFAM" id="SSF52833">
    <property type="entry name" value="Thioredoxin-like"/>
    <property type="match status" value="3"/>
</dbReference>
<organism evidence="3 4">
    <name type="scientific">Bugula neritina</name>
    <name type="common">Brown bryozoan</name>
    <name type="synonym">Sertularia neritina</name>
    <dbReference type="NCBI Taxonomy" id="10212"/>
    <lineage>
        <taxon>Eukaryota</taxon>
        <taxon>Metazoa</taxon>
        <taxon>Spiralia</taxon>
        <taxon>Lophotrochozoa</taxon>
        <taxon>Bryozoa</taxon>
        <taxon>Gymnolaemata</taxon>
        <taxon>Cheilostomatida</taxon>
        <taxon>Flustrina</taxon>
        <taxon>Buguloidea</taxon>
        <taxon>Bugulidae</taxon>
        <taxon>Bugula</taxon>
    </lineage>
</organism>
<feature type="domain" description="Thioredoxin" evidence="2">
    <location>
        <begin position="144"/>
        <end position="233"/>
    </location>
</feature>
<dbReference type="PANTHER" id="PTHR46497:SF1">
    <property type="entry name" value="THIOREDOXIN DOMAIN-CONTAINING PROTEIN 11"/>
    <property type="match status" value="1"/>
</dbReference>
<comment type="caution">
    <text evidence="3">The sequence shown here is derived from an EMBL/GenBank/DDBJ whole genome shotgun (WGS) entry which is preliminary data.</text>
</comment>
<dbReference type="Gene3D" id="3.40.30.10">
    <property type="entry name" value="Glutaredoxin"/>
    <property type="match status" value="3"/>
</dbReference>
<feature type="domain" description="Thioredoxin" evidence="2">
    <location>
        <begin position="670"/>
        <end position="742"/>
    </location>
</feature>
<name>A0A7J7J3U0_BUGNE</name>
<sequence>MSQLSNLNGISEDPLSDSSNTLNVCEDDYTIKTNFESKLECSTKEVSNASLDVESTNHSESQDTGACNFIMITFVAVCYFAIGIIPNLALLGSTTAHTDSVQSSIPSDGAFTIYQSAKPAEPFFPEKSVVYDSYDGELKMAATLVEEHGYVFVMYYASWSTQCMKARDEFEKAAQFMHGRVPFVAVNCWHPSSQCKSKYKFYSFPAFFVYASGMNMGFAFTGIERAHYFVRFMQSLLNPITHISNASQLINFVSNQESSLVGYFNLSKPEPAGKFQQFYYASLRSIEKDYIQPVRFGVLSDEKFASQYSMNEDNNLLLVRSVQENLAYPSNGNFTSSAITKWISKYKIKPLVSWLFPKGKKSDTLYQVLQTGPTLILFTPYDACSIYNRDLSLLREVILDVYSCNTSEVLTKKIATLIAGSKLSRQETPTCPLCVVCKESPPAQSRNCCYSIGKSSTVCQVCSSQAPCSGYCRQCSKLMPRYLSSRSSQRNLSCNSIKNDIASTSVNTEVCCGNGDESSRRSVDDYIIRHKSCSPIQCMNSDHESSNCISNLRLSNNSAVCSLNTTLNGLAVDSSLYTEFIDRVGVNRSLVQNHLVLIDIHSESYYLMKGKYNKPNIVKFLEEFGSGITSSKKFSPTHTVSKKSLRRNDQMTSVKDINNSKLNYMLSNQHIIKKDIVVLFHSKWCAHCKAVSHIFLSCARYLGNLSSIRFFRVDISTNTLDWKYRATKVPTVTYFTHGAGSQKLLLPLTNMVEMLTFVLQRCSLHHLIEMMTKSKDKTPMTLTLIRSRLTSIKMQLQSSKNYSNFPICYKDTEFCNLYSARIQSMKLDLLNLRKLYADIYRSIWLYKKVGKVK</sequence>
<protein>
    <recommendedName>
        <fullName evidence="2">Thioredoxin domain-containing protein</fullName>
    </recommendedName>
</protein>
<dbReference type="PROSITE" id="PS00194">
    <property type="entry name" value="THIOREDOXIN_1"/>
    <property type="match status" value="1"/>
</dbReference>
<dbReference type="PANTHER" id="PTHR46497">
    <property type="entry name" value="THIOREDOXIN DOMAIN-CONTAINING PROTEIN 11"/>
    <property type="match status" value="1"/>
</dbReference>
<dbReference type="InterPro" id="IPR017937">
    <property type="entry name" value="Thioredoxin_CS"/>
</dbReference>
<gene>
    <name evidence="3" type="ORF">EB796_020931</name>
</gene>
<dbReference type="InterPro" id="IPR013766">
    <property type="entry name" value="Thioredoxin_domain"/>
</dbReference>